<evidence type="ECO:0000313" key="3">
    <source>
        <dbReference type="Proteomes" id="UP000505210"/>
    </source>
</evidence>
<dbReference type="Proteomes" id="UP000505210">
    <property type="component" value="Chromosome"/>
</dbReference>
<name>A0A6M8BP56_9CYAN</name>
<organism evidence="2 3">
    <name type="scientific">Thermoleptolyngbya sichuanensis A183</name>
    <dbReference type="NCBI Taxonomy" id="2737172"/>
    <lineage>
        <taxon>Bacteria</taxon>
        <taxon>Bacillati</taxon>
        <taxon>Cyanobacteriota</taxon>
        <taxon>Cyanophyceae</taxon>
        <taxon>Oculatellales</taxon>
        <taxon>Oculatellaceae</taxon>
        <taxon>Thermoleptolyngbya</taxon>
        <taxon>Thermoleptolyngbya sichuanensis</taxon>
    </lineage>
</organism>
<evidence type="ECO:0000259" key="1">
    <source>
        <dbReference type="Pfam" id="PF04248"/>
    </source>
</evidence>
<dbReference type="InterPro" id="IPR038694">
    <property type="entry name" value="DUF427_sf"/>
</dbReference>
<accession>A0A6M8BP56</accession>
<dbReference type="InterPro" id="IPR007361">
    <property type="entry name" value="DUF427"/>
</dbReference>
<dbReference type="Pfam" id="PF04248">
    <property type="entry name" value="NTP_transf_9"/>
    <property type="match status" value="1"/>
</dbReference>
<dbReference type="RefSeq" id="WP_172358565.1">
    <property type="nucleotide sequence ID" value="NZ_CP053661.1"/>
</dbReference>
<keyword evidence="3" id="KW-1185">Reference proteome</keyword>
<sequence>MPKATWNGAVLAESDRCVVVEGNQYFPPDAIQSEYFQPSDTHTTCPWKGVASYYNIVVDGRVNKDAAWYYPAPKDAAKEITGHIAFWRGVKVEV</sequence>
<feature type="domain" description="DUF427" evidence="1">
    <location>
        <begin position="3"/>
        <end position="88"/>
    </location>
</feature>
<dbReference type="AlphaFoldDB" id="A0A6M8BP56"/>
<evidence type="ECO:0000313" key="2">
    <source>
        <dbReference type="EMBL" id="QKD84543.1"/>
    </source>
</evidence>
<proteinExistence type="predicted"/>
<dbReference type="Gene3D" id="2.170.150.40">
    <property type="entry name" value="Domain of unknown function (DUF427)"/>
    <property type="match status" value="1"/>
</dbReference>
<gene>
    <name evidence="2" type="ORF">HPC62_22240</name>
</gene>
<dbReference type="EMBL" id="CP053661">
    <property type="protein sequence ID" value="QKD84543.1"/>
    <property type="molecule type" value="Genomic_DNA"/>
</dbReference>
<protein>
    <submittedName>
        <fullName evidence="2">DUF427 domain-containing protein</fullName>
    </submittedName>
</protein>
<reference evidence="2 3" key="1">
    <citation type="submission" date="2020-05" db="EMBL/GenBank/DDBJ databases">
        <title>Complete genome sequence of of a novel Thermoleptolyngbya strain isolated from hot springs of Ganzi, Sichuan China.</title>
        <authorList>
            <person name="Tang J."/>
            <person name="Daroch M."/>
            <person name="Li L."/>
            <person name="Waleron K."/>
            <person name="Waleron M."/>
            <person name="Waleron M."/>
        </authorList>
    </citation>
    <scope>NUCLEOTIDE SEQUENCE [LARGE SCALE GENOMIC DNA]</scope>
    <source>
        <strain evidence="2 3">PKUAC-SCTA183</strain>
    </source>
</reference>
<dbReference type="KEGG" id="theu:HPC62_22240"/>
<dbReference type="PANTHER" id="PTHR34310:SF5">
    <property type="entry name" value="DUF427 DOMAIN PROTEIN (AFU_ORTHOLOGUE AFUA_3G02220)"/>
    <property type="match status" value="1"/>
</dbReference>
<dbReference type="PANTHER" id="PTHR34310">
    <property type="entry name" value="DUF427 DOMAIN PROTEIN (AFU_ORTHOLOGUE AFUA_3G02220)"/>
    <property type="match status" value="1"/>
</dbReference>